<feature type="transmembrane region" description="Helical" evidence="1">
    <location>
        <begin position="57"/>
        <end position="76"/>
    </location>
</feature>
<keyword evidence="1" id="KW-0472">Membrane</keyword>
<evidence type="ECO:0000259" key="2">
    <source>
        <dbReference type="Pfam" id="PF19124"/>
    </source>
</evidence>
<feature type="transmembrane region" description="Helical" evidence="1">
    <location>
        <begin position="146"/>
        <end position="164"/>
    </location>
</feature>
<name>A0ABR7JRU8_9FIRM</name>
<proteinExistence type="predicted"/>
<protein>
    <recommendedName>
        <fullName evidence="2">DUF5808 domain-containing protein</fullName>
    </recommendedName>
</protein>
<keyword evidence="4" id="KW-1185">Reference proteome</keyword>
<feature type="transmembrane region" description="Helical" evidence="1">
    <location>
        <begin position="271"/>
        <end position="292"/>
    </location>
</feature>
<dbReference type="Proteomes" id="UP000609849">
    <property type="component" value="Unassembled WGS sequence"/>
</dbReference>
<reference evidence="3 4" key="1">
    <citation type="submission" date="2020-08" db="EMBL/GenBank/DDBJ databases">
        <authorList>
            <person name="Liu C."/>
            <person name="Sun Q."/>
        </authorList>
    </citation>
    <scope>NUCLEOTIDE SEQUENCE [LARGE SCALE GENOMIC DNA]</scope>
    <source>
        <strain evidence="3 4">NSJ-18</strain>
    </source>
</reference>
<evidence type="ECO:0000256" key="1">
    <source>
        <dbReference type="SAM" id="Phobius"/>
    </source>
</evidence>
<feature type="transmembrane region" description="Helical" evidence="1">
    <location>
        <begin position="82"/>
        <end position="102"/>
    </location>
</feature>
<gene>
    <name evidence="3" type="ORF">H8923_12715</name>
</gene>
<dbReference type="Pfam" id="PF19124">
    <property type="entry name" value="DUF5808"/>
    <property type="match status" value="1"/>
</dbReference>
<dbReference type="PANTHER" id="PTHR37810">
    <property type="entry name" value="IMMUNITY PROTEIN SDPI"/>
    <property type="match status" value="1"/>
</dbReference>
<feature type="transmembrane region" description="Helical" evidence="1">
    <location>
        <begin position="243"/>
        <end position="265"/>
    </location>
</feature>
<dbReference type="InterPro" id="IPR043831">
    <property type="entry name" value="DUF5808"/>
</dbReference>
<feature type="transmembrane region" description="Helical" evidence="1">
    <location>
        <begin position="6"/>
        <end position="27"/>
    </location>
</feature>
<feature type="transmembrane region" description="Helical" evidence="1">
    <location>
        <begin position="192"/>
        <end position="213"/>
    </location>
</feature>
<accession>A0ABR7JRU8</accession>
<dbReference type="PANTHER" id="PTHR37810:SF9">
    <property type="entry name" value="MEMBRANE PROTEIN"/>
    <property type="match status" value="1"/>
</dbReference>
<comment type="caution">
    <text evidence="3">The sequence shown here is derived from an EMBL/GenBank/DDBJ whole genome shotgun (WGS) entry which is preliminary data.</text>
</comment>
<feature type="transmembrane region" description="Helical" evidence="1">
    <location>
        <begin position="347"/>
        <end position="364"/>
    </location>
</feature>
<organism evidence="3 4">
    <name type="scientific">Romboutsia faecis</name>
    <dbReference type="NCBI Taxonomy" id="2764597"/>
    <lineage>
        <taxon>Bacteria</taxon>
        <taxon>Bacillati</taxon>
        <taxon>Bacillota</taxon>
        <taxon>Clostridia</taxon>
        <taxon>Peptostreptococcales</taxon>
        <taxon>Peptostreptococcaceae</taxon>
        <taxon>Romboutsia</taxon>
    </lineage>
</organism>
<feature type="domain" description="DUF5808" evidence="2">
    <location>
        <begin position="321"/>
        <end position="346"/>
    </location>
</feature>
<keyword evidence="1" id="KW-0812">Transmembrane</keyword>
<sequence>MNNILYLSSYFLPLIILYLIFSNMNILNGNKYLYGVNIDKNYIDENQIKAFNKKFKFYHTIGFIVVLLLFIMFMFFSNNIEIGFTFALIAYLVYSSIIYVILHSKIKNIKSELLKNNVVSERKTAQVFVDMEFLNERDKLINKFKYLYLIPILIVLVGCIFTFINKDNLGEYIPTQFDYNGSVQDFIPNTTINLLGCLLSMLGSVILISFISISSLKSRLKVDTENIEISKSENIKYLRKTGYGFFILVISFTLLAICSFISMFGISINPFIFKITTFITLASVVLLCLNFVKSPNSKYTSSYSSEDDEKNWIFGMVYNNPNDPSFMVQKRFGIGWTINIGSPLGKLFFITTIVALGFSLFSLIKNMF</sequence>
<dbReference type="RefSeq" id="WP_153972417.1">
    <property type="nucleotide sequence ID" value="NZ_JACRWE010000006.1"/>
</dbReference>
<evidence type="ECO:0000313" key="3">
    <source>
        <dbReference type="EMBL" id="MBC5997629.1"/>
    </source>
</evidence>
<dbReference type="EMBL" id="JACRWE010000006">
    <property type="protein sequence ID" value="MBC5997629.1"/>
    <property type="molecule type" value="Genomic_DNA"/>
</dbReference>
<keyword evidence="1" id="KW-1133">Transmembrane helix</keyword>
<evidence type="ECO:0000313" key="4">
    <source>
        <dbReference type="Proteomes" id="UP000609849"/>
    </source>
</evidence>